<evidence type="ECO:0000313" key="1">
    <source>
        <dbReference type="EMBL" id="SVC66371.1"/>
    </source>
</evidence>
<evidence type="ECO:0008006" key="2">
    <source>
        <dbReference type="Google" id="ProtNLM"/>
    </source>
</evidence>
<dbReference type="PANTHER" id="PTHR31480">
    <property type="entry name" value="BIFUNCTIONAL LYCOPENE CYCLASE/PHYTOENE SYNTHASE"/>
    <property type="match status" value="1"/>
</dbReference>
<gene>
    <name evidence="1" type="ORF">METZ01_LOCUS319225</name>
</gene>
<protein>
    <recommendedName>
        <fullName evidence="2">Farnesyl-diphosphate farnesyltransferase</fullName>
    </recommendedName>
</protein>
<dbReference type="Gene3D" id="1.10.600.10">
    <property type="entry name" value="Farnesyl Diphosphate Synthase"/>
    <property type="match status" value="1"/>
</dbReference>
<reference evidence="1" key="1">
    <citation type="submission" date="2018-05" db="EMBL/GenBank/DDBJ databases">
        <authorList>
            <person name="Lanie J.A."/>
            <person name="Ng W.-L."/>
            <person name="Kazmierczak K.M."/>
            <person name="Andrzejewski T.M."/>
            <person name="Davidsen T.M."/>
            <person name="Wayne K.J."/>
            <person name="Tettelin H."/>
            <person name="Glass J.I."/>
            <person name="Rusch D."/>
            <person name="Podicherti R."/>
            <person name="Tsui H.-C.T."/>
            <person name="Winkler M.E."/>
        </authorList>
    </citation>
    <scope>NUCLEOTIDE SEQUENCE</scope>
</reference>
<dbReference type="EMBL" id="UINC01103749">
    <property type="protein sequence ID" value="SVC66371.1"/>
    <property type="molecule type" value="Genomic_DNA"/>
</dbReference>
<dbReference type="InterPro" id="IPR008949">
    <property type="entry name" value="Isoprenoid_synthase_dom_sf"/>
</dbReference>
<dbReference type="SFLD" id="SFLDS00005">
    <property type="entry name" value="Isoprenoid_Synthase_Type_I"/>
    <property type="match status" value="1"/>
</dbReference>
<dbReference type="SUPFAM" id="SSF48576">
    <property type="entry name" value="Terpenoid synthases"/>
    <property type="match status" value="1"/>
</dbReference>
<proteinExistence type="predicted"/>
<dbReference type="InterPro" id="IPR002060">
    <property type="entry name" value="Squ/phyt_synthse"/>
</dbReference>
<dbReference type="SFLD" id="SFLDG01018">
    <property type="entry name" value="Squalene/Phytoene_Synthase_Lik"/>
    <property type="match status" value="1"/>
</dbReference>
<dbReference type="GO" id="GO:0016765">
    <property type="term" value="F:transferase activity, transferring alkyl or aryl (other than methyl) groups"/>
    <property type="evidence" value="ECO:0007669"/>
    <property type="project" value="UniProtKB-ARBA"/>
</dbReference>
<feature type="non-terminal residue" evidence="1">
    <location>
        <position position="256"/>
    </location>
</feature>
<dbReference type="Pfam" id="PF00494">
    <property type="entry name" value="SQS_PSY"/>
    <property type="match status" value="1"/>
</dbReference>
<sequence length="256" mass="28687">MSKLIHQAIDSLLKETSRSFYLTLKALPPRIRPQIGLGYLLARIADTIADSKGGPTDQRLLALKQLNERIQGRTGVLPNLTTLARLQRDPTEAKLLENAAAPVTYLEQFSDADRQRIRQVLDTITGGQMLDLQRFAYATGDTIIPLAREEELDDYTYRVAGCVGEFWTHLSMAHLFEADAATEARLLETGVRFGKGLQLVNILRDLPADLRMGRCYLPSAVLAEHDLTPRDLLTPETIDRFRPVYDSYLDKAAAHL</sequence>
<name>A0A382P3H0_9ZZZZ</name>
<dbReference type="AlphaFoldDB" id="A0A382P3H0"/>
<organism evidence="1">
    <name type="scientific">marine metagenome</name>
    <dbReference type="NCBI Taxonomy" id="408172"/>
    <lineage>
        <taxon>unclassified sequences</taxon>
        <taxon>metagenomes</taxon>
        <taxon>ecological metagenomes</taxon>
    </lineage>
</organism>
<accession>A0A382P3H0</accession>